<proteinExistence type="predicted"/>
<sequence length="77" mass="8935">MTFDAAILHGKEHREPYRKSARFDATCRPGGSCPYCRGNRAHKNDLKILSANEAINEFLGTIEKRLWEKWEKDIIDD</sequence>
<comment type="caution">
    <text evidence="1">The sequence shown here is derived from an EMBL/GenBank/DDBJ whole genome shotgun (WGS) entry which is preliminary data.</text>
</comment>
<protein>
    <submittedName>
        <fullName evidence="1">Uncharacterized protein</fullName>
    </submittedName>
</protein>
<dbReference type="AlphaFoldDB" id="A0A0F9S7A0"/>
<reference evidence="1" key="1">
    <citation type="journal article" date="2015" name="Nature">
        <title>Complex archaea that bridge the gap between prokaryotes and eukaryotes.</title>
        <authorList>
            <person name="Spang A."/>
            <person name="Saw J.H."/>
            <person name="Jorgensen S.L."/>
            <person name="Zaremba-Niedzwiedzka K."/>
            <person name="Martijn J."/>
            <person name="Lind A.E."/>
            <person name="van Eijk R."/>
            <person name="Schleper C."/>
            <person name="Guy L."/>
            <person name="Ettema T.J."/>
        </authorList>
    </citation>
    <scope>NUCLEOTIDE SEQUENCE</scope>
</reference>
<name>A0A0F9S7A0_9ZZZZ</name>
<evidence type="ECO:0000313" key="1">
    <source>
        <dbReference type="EMBL" id="KKN32866.1"/>
    </source>
</evidence>
<organism evidence="1">
    <name type="scientific">marine sediment metagenome</name>
    <dbReference type="NCBI Taxonomy" id="412755"/>
    <lineage>
        <taxon>unclassified sequences</taxon>
        <taxon>metagenomes</taxon>
        <taxon>ecological metagenomes</taxon>
    </lineage>
</organism>
<accession>A0A0F9S7A0</accession>
<gene>
    <name evidence="1" type="ORF">LCGC14_0809510</name>
</gene>
<dbReference type="EMBL" id="LAZR01002224">
    <property type="protein sequence ID" value="KKN32866.1"/>
    <property type="molecule type" value="Genomic_DNA"/>
</dbReference>